<dbReference type="PROSITE" id="PS51724">
    <property type="entry name" value="SPOR"/>
    <property type="match status" value="1"/>
</dbReference>
<name>A0A0H3ANA5_VIBC3</name>
<dbReference type="InterPro" id="IPR007730">
    <property type="entry name" value="SPOR-like_dom"/>
</dbReference>
<dbReference type="Pfam" id="PF05036">
    <property type="entry name" value="SPOR"/>
    <property type="match status" value="1"/>
</dbReference>
<dbReference type="eggNOG" id="COG3267">
    <property type="taxonomic scope" value="Bacteria"/>
</dbReference>
<keyword evidence="2" id="KW-1133">Transmembrane helix</keyword>
<evidence type="ECO:0000313" key="5">
    <source>
        <dbReference type="Proteomes" id="UP000000249"/>
    </source>
</evidence>
<dbReference type="Proteomes" id="UP000000249">
    <property type="component" value="Chromosome 1"/>
</dbReference>
<dbReference type="GO" id="GO:0016887">
    <property type="term" value="F:ATP hydrolysis activity"/>
    <property type="evidence" value="ECO:0007669"/>
    <property type="project" value="InterPro"/>
</dbReference>
<dbReference type="Pfam" id="PF13401">
    <property type="entry name" value="AAA_22"/>
    <property type="match status" value="1"/>
</dbReference>
<sequence>MSLAHELDLESQTELLERLQLLTRFGSNLVNVCGRQGAGKSWLAQRFLDSWAQDKNQSLLMCHPNQSDEQRRVTMLSQLFSEPLYNSKDALAESFARLFEDQNCDIVIVVDDAHLLSESLVSELWMLVLEAQTNPRWNVNVVLFAQDNGLDALLTRLSYGQEHKPVDLEIEMLSEDEADRLFENRVMRYVDPQVERKVRNAYKKINPLPGEIMALAETKNEKRVVIRSIVGSPFNIALVVLLLLLLLGGGYWWLLSKPVPQEGSLLEGEVAEQTAIPTLNSEANPLAQDGTSSANGDGISDAEGDNFGADDDTSALPPDVVDTTASVGIADDGKRVVINSDVVDALLQGKADTADTSAINNLVESTQAATELKTQTLEQTQVQNAQPKSVSFSFARDELKAMSPRSYTLQLAAMNSLQDVQGFIDEHKLQGKVYVYPTLRNDVEWFIVTMGNYPTIQMARDASEKLSASLQALGPWAKSLSQVQREIERKK</sequence>
<dbReference type="RefSeq" id="WP_000050195.1">
    <property type="nucleotide sequence ID" value="NC_009457.1"/>
</dbReference>
<feature type="transmembrane region" description="Helical" evidence="2">
    <location>
        <begin position="229"/>
        <end position="254"/>
    </location>
</feature>
<evidence type="ECO:0000313" key="4">
    <source>
        <dbReference type="EMBL" id="ABQ21903.1"/>
    </source>
</evidence>
<dbReference type="Gene3D" id="3.40.50.300">
    <property type="entry name" value="P-loop containing nucleotide triphosphate hydrolases"/>
    <property type="match status" value="1"/>
</dbReference>
<dbReference type="PATRIC" id="fig|345073.21.peg.2640"/>
<dbReference type="eggNOG" id="COG3266">
    <property type="taxonomic scope" value="Bacteria"/>
</dbReference>
<evidence type="ECO:0000259" key="3">
    <source>
        <dbReference type="PROSITE" id="PS51724"/>
    </source>
</evidence>
<dbReference type="PANTHER" id="PTHR35894:SF7">
    <property type="entry name" value="GENERAL SECRETION PATHWAY PROTEIN A-RELATED"/>
    <property type="match status" value="1"/>
</dbReference>
<evidence type="ECO:0000256" key="1">
    <source>
        <dbReference type="SAM" id="MobiDB-lite"/>
    </source>
</evidence>
<gene>
    <name evidence="4" type="ordered locus">VC0395_A2204</name>
</gene>
<dbReference type="InterPro" id="IPR049945">
    <property type="entry name" value="AAA_22"/>
</dbReference>
<dbReference type="AlphaFoldDB" id="A0A0H3ANA5"/>
<reference evidence="4 5" key="1">
    <citation type="submission" date="2007-03" db="EMBL/GenBank/DDBJ databases">
        <authorList>
            <person name="Heidelberg J."/>
        </authorList>
    </citation>
    <scope>NUCLEOTIDE SEQUENCE [LARGE SCALE GENOMIC DNA]</scope>
    <source>
        <strain evidence="5">ATCC 39541 / Classical Ogawa 395 / O395</strain>
    </source>
</reference>
<dbReference type="InterPro" id="IPR027417">
    <property type="entry name" value="P-loop_NTPase"/>
</dbReference>
<organism evidence="4 5">
    <name type="scientific">Vibrio cholerae serotype O1 (strain ATCC 39541 / Classical Ogawa 395 / O395)</name>
    <dbReference type="NCBI Taxonomy" id="345073"/>
    <lineage>
        <taxon>Bacteria</taxon>
        <taxon>Pseudomonadati</taxon>
        <taxon>Pseudomonadota</taxon>
        <taxon>Gammaproteobacteria</taxon>
        <taxon>Vibrionales</taxon>
        <taxon>Vibrionaceae</taxon>
        <taxon>Vibrio</taxon>
    </lineage>
</organism>
<dbReference type="SUPFAM" id="SSF52540">
    <property type="entry name" value="P-loop containing nucleoside triphosphate hydrolases"/>
    <property type="match status" value="1"/>
</dbReference>
<dbReference type="KEGG" id="vco:VC0395_A2204"/>
<accession>A0A0H3ANA5</accession>
<evidence type="ECO:0000256" key="2">
    <source>
        <dbReference type="SAM" id="Phobius"/>
    </source>
</evidence>
<feature type="compositionally biased region" description="Acidic residues" evidence="1">
    <location>
        <begin position="300"/>
        <end position="313"/>
    </location>
</feature>
<dbReference type="PANTHER" id="PTHR35894">
    <property type="entry name" value="GENERAL SECRETION PATHWAY PROTEIN A-RELATED"/>
    <property type="match status" value="1"/>
</dbReference>
<keyword evidence="2" id="KW-0472">Membrane</keyword>
<dbReference type="OrthoDB" id="6189127at2"/>
<dbReference type="Gene3D" id="3.30.70.1070">
    <property type="entry name" value="Sporulation related repeat"/>
    <property type="match status" value="1"/>
</dbReference>
<dbReference type="GO" id="GO:0042834">
    <property type="term" value="F:peptidoglycan binding"/>
    <property type="evidence" value="ECO:0007669"/>
    <property type="project" value="InterPro"/>
</dbReference>
<feature type="domain" description="SPOR" evidence="3">
    <location>
        <begin position="401"/>
        <end position="479"/>
    </location>
</feature>
<feature type="region of interest" description="Disordered" evidence="1">
    <location>
        <begin position="281"/>
        <end position="319"/>
    </location>
</feature>
<dbReference type="InterPro" id="IPR036680">
    <property type="entry name" value="SPOR-like_sf"/>
</dbReference>
<feature type="compositionally biased region" description="Polar residues" evidence="1">
    <location>
        <begin position="281"/>
        <end position="295"/>
    </location>
</feature>
<proteinExistence type="predicted"/>
<dbReference type="InterPro" id="IPR052026">
    <property type="entry name" value="ExeA_AAA_ATPase_DNA-bind"/>
</dbReference>
<keyword evidence="2" id="KW-0812">Transmembrane</keyword>
<dbReference type="EMBL" id="CP000627">
    <property type="protein sequence ID" value="ABQ21903.1"/>
    <property type="molecule type" value="Genomic_DNA"/>
</dbReference>
<protein>
    <recommendedName>
        <fullName evidence="3">SPOR domain-containing protein</fullName>
    </recommendedName>
</protein>
<dbReference type="KEGG" id="vcr:VC395_2740"/>